<keyword evidence="4" id="KW-1185">Reference proteome</keyword>
<dbReference type="RefSeq" id="WP_214056059.1">
    <property type="nucleotide sequence ID" value="NZ_BAAAHS010000052.1"/>
</dbReference>
<evidence type="ECO:0000313" key="4">
    <source>
        <dbReference type="Proteomes" id="UP000679307"/>
    </source>
</evidence>
<dbReference type="Pfam" id="PF00174">
    <property type="entry name" value="Oxidored_molyb"/>
    <property type="match status" value="1"/>
</dbReference>
<keyword evidence="1" id="KW-0472">Membrane</keyword>
<name>A0ABX8EP99_9ACTN</name>
<reference evidence="3 4" key="1">
    <citation type="submission" date="2021-05" db="EMBL/GenBank/DDBJ databases">
        <title>Complete genome of Nocardioides aquaticus KCTC 9944T isolated from meromictic and hypersaline Ekho Lake, Antarctica.</title>
        <authorList>
            <person name="Hwang K."/>
            <person name="Kim K.M."/>
            <person name="Choe H."/>
        </authorList>
    </citation>
    <scope>NUCLEOTIDE SEQUENCE [LARGE SCALE GENOMIC DNA]</scope>
    <source>
        <strain evidence="3 4">KCTC 9944</strain>
    </source>
</reference>
<dbReference type="PANTHER" id="PTHR43032:SF2">
    <property type="entry name" value="BLL0505 PROTEIN"/>
    <property type="match status" value="1"/>
</dbReference>
<evidence type="ECO:0000313" key="3">
    <source>
        <dbReference type="EMBL" id="QVT80523.1"/>
    </source>
</evidence>
<feature type="transmembrane region" description="Helical" evidence="1">
    <location>
        <begin position="203"/>
        <end position="221"/>
    </location>
</feature>
<feature type="transmembrane region" description="Helical" evidence="1">
    <location>
        <begin position="73"/>
        <end position="94"/>
    </location>
</feature>
<sequence length="389" mass="41730">MTRTLPVPTEERFTSRLRSPAVAARIGVWLAVAFTTCFVTGLISHYAQNVDHPVPFPTSPAWGYRVTQGLHVISGYAAVPLLLVKLWTVFPRLFQAVPLGDLRRLVLHGLERVSIAVLVGAALFQLVSGIMNAAQWYPWSFSFRPSHYAMAWVAIGALLVHVAVKLPVIRDALLGDVEDTTHDRPSATREGALSRRGLLRTTWAAAGVAVLATAGGSVAWLRQVSVLAVRTGDGPQGIPINRSAEAAGVTTAAVAPGAYALELVNGATSLTLDRADLEAMTQHTEELPIACVEGWSATATWTGVRVSELMALVDATGGPDVVVTSLQRFGAFSTTMMQGGFVEDDRTLLALRLNGEELSLDHGFPCRVIAPNRPGVLQTKWVTRLEVST</sequence>
<accession>A0ABX8EP99</accession>
<proteinExistence type="predicted"/>
<dbReference type="Gene3D" id="3.90.420.10">
    <property type="entry name" value="Oxidoreductase, molybdopterin-binding domain"/>
    <property type="match status" value="1"/>
</dbReference>
<dbReference type="InterPro" id="IPR000572">
    <property type="entry name" value="OxRdtase_Mopterin-bd_dom"/>
</dbReference>
<protein>
    <recommendedName>
        <fullName evidence="2">Oxidoreductase molybdopterin-binding domain-containing protein</fullName>
    </recommendedName>
</protein>
<evidence type="ECO:0000259" key="2">
    <source>
        <dbReference type="Pfam" id="PF00174"/>
    </source>
</evidence>
<feature type="transmembrane region" description="Helical" evidence="1">
    <location>
        <begin position="115"/>
        <end position="137"/>
    </location>
</feature>
<feature type="transmembrane region" description="Helical" evidence="1">
    <location>
        <begin position="26"/>
        <end position="47"/>
    </location>
</feature>
<organism evidence="3 4">
    <name type="scientific">Nocardioides aquaticus</name>
    <dbReference type="NCBI Taxonomy" id="160826"/>
    <lineage>
        <taxon>Bacteria</taxon>
        <taxon>Bacillati</taxon>
        <taxon>Actinomycetota</taxon>
        <taxon>Actinomycetes</taxon>
        <taxon>Propionibacteriales</taxon>
        <taxon>Nocardioidaceae</taxon>
        <taxon>Nocardioides</taxon>
    </lineage>
</organism>
<dbReference type="SUPFAM" id="SSF81342">
    <property type="entry name" value="Transmembrane di-heme cytochromes"/>
    <property type="match status" value="1"/>
</dbReference>
<dbReference type="PANTHER" id="PTHR43032">
    <property type="entry name" value="PROTEIN-METHIONINE-SULFOXIDE REDUCTASE"/>
    <property type="match status" value="1"/>
</dbReference>
<gene>
    <name evidence="3" type="primary">yedY1_2</name>
    <name evidence="3" type="ORF">ENKNEFLB_02922</name>
</gene>
<keyword evidence="1" id="KW-0812">Transmembrane</keyword>
<dbReference type="CDD" id="cd00321">
    <property type="entry name" value="SO_family_Moco"/>
    <property type="match status" value="1"/>
</dbReference>
<feature type="transmembrane region" description="Helical" evidence="1">
    <location>
        <begin position="149"/>
        <end position="168"/>
    </location>
</feature>
<dbReference type="Proteomes" id="UP000679307">
    <property type="component" value="Chromosome"/>
</dbReference>
<evidence type="ECO:0000256" key="1">
    <source>
        <dbReference type="SAM" id="Phobius"/>
    </source>
</evidence>
<dbReference type="EMBL" id="CP075371">
    <property type="protein sequence ID" value="QVT80523.1"/>
    <property type="molecule type" value="Genomic_DNA"/>
</dbReference>
<dbReference type="SUPFAM" id="SSF56524">
    <property type="entry name" value="Oxidoreductase molybdopterin-binding domain"/>
    <property type="match status" value="1"/>
</dbReference>
<dbReference type="InterPro" id="IPR036374">
    <property type="entry name" value="OxRdtase_Mopterin-bd_sf"/>
</dbReference>
<feature type="domain" description="Oxidoreductase molybdopterin-binding" evidence="2">
    <location>
        <begin position="257"/>
        <end position="388"/>
    </location>
</feature>
<keyword evidence="1" id="KW-1133">Transmembrane helix</keyword>
<dbReference type="InterPro" id="IPR016174">
    <property type="entry name" value="Di-haem_cyt_TM"/>
</dbReference>